<dbReference type="GO" id="GO:0009451">
    <property type="term" value="P:RNA modification"/>
    <property type="evidence" value="ECO:0007669"/>
    <property type="project" value="InterPro"/>
</dbReference>
<comment type="caution">
    <text evidence="1">The sequence shown here is derived from an EMBL/GenBank/DDBJ whole genome shotgun (WGS) entry which is preliminary data.</text>
</comment>
<dbReference type="EMBL" id="BDDD01000419">
    <property type="protein sequence ID" value="GAV65507.1"/>
    <property type="molecule type" value="Genomic_DNA"/>
</dbReference>
<gene>
    <name evidence="1" type="ORF">CFOL_v3_09022</name>
</gene>
<dbReference type="InterPro" id="IPR046960">
    <property type="entry name" value="PPR_At4g14850-like_plant"/>
</dbReference>
<evidence type="ECO:0000313" key="2">
    <source>
        <dbReference type="Proteomes" id="UP000187406"/>
    </source>
</evidence>
<dbReference type="InParanoid" id="A0A1Q3BBT2"/>
<dbReference type="InterPro" id="IPR011990">
    <property type="entry name" value="TPR-like_helical_dom_sf"/>
</dbReference>
<dbReference type="AlphaFoldDB" id="A0A1Q3BBT2"/>
<evidence type="ECO:0008006" key="3">
    <source>
        <dbReference type="Google" id="ProtNLM"/>
    </source>
</evidence>
<keyword evidence="2" id="KW-1185">Reference proteome</keyword>
<accession>A0A1Q3BBT2</accession>
<dbReference type="PANTHER" id="PTHR47926:SF386">
    <property type="entry name" value="PENTATRICOPEPTIDE REPEAT-CONTAINING PROTEIN"/>
    <property type="match status" value="1"/>
</dbReference>
<sequence length="181" mass="20215">MHVEGIDPDHITFTNILSACDHAGLVNEGLELFVDIVSRYHIRPSMEHYVFTVDLLSRCGNLDDIVALILAMPYETDENILGLMLAACLDHSKIELAEYLSKHLRKPKPYNRGSCVAPSNGLGEVSTVRESIKEKGFRKNSECSWIQIGEELHVFVTGDGSHPNTEDIYGTLALLGMQMHY</sequence>
<protein>
    <recommendedName>
        <fullName evidence="3">Pentatricopeptide repeat-containing protein</fullName>
    </recommendedName>
</protein>
<reference evidence="2" key="1">
    <citation type="submission" date="2016-04" db="EMBL/GenBank/DDBJ databases">
        <title>Cephalotus genome sequencing.</title>
        <authorList>
            <person name="Fukushima K."/>
            <person name="Hasebe M."/>
            <person name="Fang X."/>
        </authorList>
    </citation>
    <scope>NUCLEOTIDE SEQUENCE [LARGE SCALE GENOMIC DNA]</scope>
    <source>
        <strain evidence="2">cv. St1</strain>
    </source>
</reference>
<organism evidence="1 2">
    <name type="scientific">Cephalotus follicularis</name>
    <name type="common">Albany pitcher plant</name>
    <dbReference type="NCBI Taxonomy" id="3775"/>
    <lineage>
        <taxon>Eukaryota</taxon>
        <taxon>Viridiplantae</taxon>
        <taxon>Streptophyta</taxon>
        <taxon>Embryophyta</taxon>
        <taxon>Tracheophyta</taxon>
        <taxon>Spermatophyta</taxon>
        <taxon>Magnoliopsida</taxon>
        <taxon>eudicotyledons</taxon>
        <taxon>Gunneridae</taxon>
        <taxon>Pentapetalae</taxon>
        <taxon>rosids</taxon>
        <taxon>fabids</taxon>
        <taxon>Oxalidales</taxon>
        <taxon>Cephalotaceae</taxon>
        <taxon>Cephalotus</taxon>
    </lineage>
</organism>
<dbReference type="PANTHER" id="PTHR47926">
    <property type="entry name" value="PENTATRICOPEPTIDE REPEAT-CONTAINING PROTEIN"/>
    <property type="match status" value="1"/>
</dbReference>
<dbReference type="Gene3D" id="1.25.40.10">
    <property type="entry name" value="Tetratricopeptide repeat domain"/>
    <property type="match status" value="1"/>
</dbReference>
<dbReference type="GO" id="GO:0003723">
    <property type="term" value="F:RNA binding"/>
    <property type="evidence" value="ECO:0007669"/>
    <property type="project" value="InterPro"/>
</dbReference>
<dbReference type="STRING" id="3775.A0A1Q3BBT2"/>
<dbReference type="Proteomes" id="UP000187406">
    <property type="component" value="Unassembled WGS sequence"/>
</dbReference>
<dbReference type="OrthoDB" id="185373at2759"/>
<name>A0A1Q3BBT2_CEPFO</name>
<evidence type="ECO:0000313" key="1">
    <source>
        <dbReference type="EMBL" id="GAV65507.1"/>
    </source>
</evidence>
<proteinExistence type="predicted"/>